<dbReference type="EMBL" id="VSWC01000040">
    <property type="protein sequence ID" value="KAA1105771.1"/>
    <property type="molecule type" value="Genomic_DNA"/>
</dbReference>
<keyword evidence="1" id="KW-0547">Nucleotide-binding</keyword>
<keyword evidence="3" id="KW-0812">Transmembrane</keyword>
<evidence type="ECO:0000256" key="2">
    <source>
        <dbReference type="ARBA" id="ARBA00022840"/>
    </source>
</evidence>
<dbReference type="Pfam" id="PF01121">
    <property type="entry name" value="CoaE"/>
    <property type="match status" value="1"/>
</dbReference>
<keyword evidence="2" id="KW-0067">ATP-binding</keyword>
<comment type="caution">
    <text evidence="4">The sequence shown here is derived from an EMBL/GenBank/DDBJ whole genome shotgun (WGS) entry which is preliminary data.</text>
</comment>
<protein>
    <recommendedName>
        <fullName evidence="8">Dephospho-CoA kinase</fullName>
    </recommendedName>
</protein>
<proteinExistence type="predicted"/>
<feature type="transmembrane region" description="Helical" evidence="3">
    <location>
        <begin position="108"/>
        <end position="134"/>
    </location>
</feature>
<dbReference type="PROSITE" id="PS51219">
    <property type="entry name" value="DPCK"/>
    <property type="match status" value="1"/>
</dbReference>
<dbReference type="GO" id="GO:0015937">
    <property type="term" value="P:coenzyme A biosynthetic process"/>
    <property type="evidence" value="ECO:0007669"/>
    <property type="project" value="InterPro"/>
</dbReference>
<dbReference type="GO" id="GO:0005524">
    <property type="term" value="F:ATP binding"/>
    <property type="evidence" value="ECO:0007669"/>
    <property type="project" value="UniProtKB-KW"/>
</dbReference>
<keyword evidence="3" id="KW-1133">Transmembrane helix</keyword>
<dbReference type="Gene3D" id="3.40.50.300">
    <property type="entry name" value="P-loop containing nucleotide triphosphate hydrolases"/>
    <property type="match status" value="1"/>
</dbReference>
<dbReference type="Proteomes" id="UP000324748">
    <property type="component" value="Unassembled WGS sequence"/>
</dbReference>
<evidence type="ECO:0008006" key="8">
    <source>
        <dbReference type="Google" id="ProtNLM"/>
    </source>
</evidence>
<evidence type="ECO:0000313" key="5">
    <source>
        <dbReference type="EMBL" id="KAA1135145.1"/>
    </source>
</evidence>
<dbReference type="PANTHER" id="PTHR10695:SF46">
    <property type="entry name" value="BIFUNCTIONAL COENZYME A SYNTHASE-RELATED"/>
    <property type="match status" value="1"/>
</dbReference>
<evidence type="ECO:0000256" key="3">
    <source>
        <dbReference type="SAM" id="Phobius"/>
    </source>
</evidence>
<evidence type="ECO:0000313" key="6">
    <source>
        <dbReference type="Proteomes" id="UP000324748"/>
    </source>
</evidence>
<accession>A0A5B0PXW5</accession>
<dbReference type="OrthoDB" id="247245at2759"/>
<dbReference type="AlphaFoldDB" id="A0A5B0PXW5"/>
<evidence type="ECO:0000313" key="4">
    <source>
        <dbReference type="EMBL" id="KAA1105771.1"/>
    </source>
</evidence>
<keyword evidence="6" id="KW-1185">Reference proteome</keyword>
<dbReference type="PANTHER" id="PTHR10695">
    <property type="entry name" value="DEPHOSPHO-COA KINASE-RELATED"/>
    <property type="match status" value="1"/>
</dbReference>
<gene>
    <name evidence="4" type="ORF">PGT21_018476</name>
    <name evidence="5" type="ORF">PGTUg99_022047</name>
</gene>
<keyword evidence="3" id="KW-0472">Membrane</keyword>
<name>A0A5B0PXW5_PUCGR</name>
<evidence type="ECO:0000313" key="7">
    <source>
        <dbReference type="Proteomes" id="UP000325313"/>
    </source>
</evidence>
<dbReference type="InterPro" id="IPR001977">
    <property type="entry name" value="Depp_CoAkinase"/>
</dbReference>
<dbReference type="Proteomes" id="UP000325313">
    <property type="component" value="Unassembled WGS sequence"/>
</dbReference>
<dbReference type="CDD" id="cd02022">
    <property type="entry name" value="DPCK"/>
    <property type="match status" value="1"/>
</dbReference>
<dbReference type="SUPFAM" id="SSF52540">
    <property type="entry name" value="P-loop containing nucleoside triphosphate hydrolases"/>
    <property type="match status" value="1"/>
</dbReference>
<reference evidence="6 7" key="1">
    <citation type="submission" date="2019-05" db="EMBL/GenBank/DDBJ databases">
        <title>Emergence of the Ug99 lineage of the wheat stem rust pathogen through somatic hybridization.</title>
        <authorList>
            <person name="Li F."/>
            <person name="Upadhyaya N.M."/>
            <person name="Sperschneider J."/>
            <person name="Matny O."/>
            <person name="Nguyen-Phuc H."/>
            <person name="Mago R."/>
            <person name="Raley C."/>
            <person name="Miller M.E."/>
            <person name="Silverstein K.A.T."/>
            <person name="Henningsen E."/>
            <person name="Hirsch C.D."/>
            <person name="Visser B."/>
            <person name="Pretorius Z.A."/>
            <person name="Steffenson B.J."/>
            <person name="Schwessinger B."/>
            <person name="Dodds P.N."/>
            <person name="Figueroa M."/>
        </authorList>
    </citation>
    <scope>NUCLEOTIDE SEQUENCE [LARGE SCALE GENOMIC DNA]</scope>
    <source>
        <strain evidence="4">21-0</strain>
        <strain evidence="5 7">Ug99</strain>
    </source>
</reference>
<sequence>MVLRLIKLWLTRTQVCVIDSPLLIETGMWKFSRKVVIVYCSEELQLQQLQSRNGLSRAEAKSQIAAQMGLKSKLSYADHIVDNSGQLIDLERQIKRLVWKFEKSVNKFIWLVGWLVPPVGLLNGLLTIFWRVWLKPFGKSHWKKARSPCPPSTAYPSH</sequence>
<dbReference type="InterPro" id="IPR027417">
    <property type="entry name" value="P-loop_NTPase"/>
</dbReference>
<dbReference type="EMBL" id="VDEP01000041">
    <property type="protein sequence ID" value="KAA1135145.1"/>
    <property type="molecule type" value="Genomic_DNA"/>
</dbReference>
<evidence type="ECO:0000256" key="1">
    <source>
        <dbReference type="ARBA" id="ARBA00022741"/>
    </source>
</evidence>
<organism evidence="4 6">
    <name type="scientific">Puccinia graminis f. sp. tritici</name>
    <dbReference type="NCBI Taxonomy" id="56615"/>
    <lineage>
        <taxon>Eukaryota</taxon>
        <taxon>Fungi</taxon>
        <taxon>Dikarya</taxon>
        <taxon>Basidiomycota</taxon>
        <taxon>Pucciniomycotina</taxon>
        <taxon>Pucciniomycetes</taxon>
        <taxon>Pucciniales</taxon>
        <taxon>Pucciniaceae</taxon>
        <taxon>Puccinia</taxon>
    </lineage>
</organism>
<dbReference type="GO" id="GO:0004140">
    <property type="term" value="F:dephospho-CoA kinase activity"/>
    <property type="evidence" value="ECO:0007669"/>
    <property type="project" value="InterPro"/>
</dbReference>